<accession>A0A369LAL0</accession>
<dbReference type="InterPro" id="IPR025154">
    <property type="entry name" value="Put_metallopeptidase_dom"/>
</dbReference>
<dbReference type="OrthoDB" id="9761650at2"/>
<evidence type="ECO:0000259" key="2">
    <source>
        <dbReference type="Pfam" id="PF09967"/>
    </source>
</evidence>
<name>A0A369LAL0_9ACTN</name>
<evidence type="ECO:0000256" key="1">
    <source>
        <dbReference type="SAM" id="MobiDB-lite"/>
    </source>
</evidence>
<evidence type="ECO:0000259" key="3">
    <source>
        <dbReference type="Pfam" id="PF13203"/>
    </source>
</evidence>
<evidence type="ECO:0000313" key="5">
    <source>
        <dbReference type="Proteomes" id="UP000253792"/>
    </source>
</evidence>
<dbReference type="SUPFAM" id="SSF53300">
    <property type="entry name" value="vWA-like"/>
    <property type="match status" value="1"/>
</dbReference>
<proteinExistence type="predicted"/>
<dbReference type="Pfam" id="PF13203">
    <property type="entry name" value="DUF2201_N"/>
    <property type="match status" value="1"/>
</dbReference>
<feature type="region of interest" description="Disordered" evidence="1">
    <location>
        <begin position="179"/>
        <end position="236"/>
    </location>
</feature>
<dbReference type="Proteomes" id="UP000253792">
    <property type="component" value="Unassembled WGS sequence"/>
</dbReference>
<dbReference type="AlphaFoldDB" id="A0A369LAL0"/>
<dbReference type="InterPro" id="IPR036465">
    <property type="entry name" value="vWFA_dom_sf"/>
</dbReference>
<feature type="domain" description="VWA-like" evidence="2">
    <location>
        <begin position="360"/>
        <end position="501"/>
    </location>
</feature>
<dbReference type="InterPro" id="IPR018698">
    <property type="entry name" value="VWA-like_dom"/>
</dbReference>
<evidence type="ECO:0000313" key="4">
    <source>
        <dbReference type="EMBL" id="RDB56204.1"/>
    </source>
</evidence>
<comment type="caution">
    <text evidence="4">The sequence shown here is derived from an EMBL/GenBank/DDBJ whole genome shotgun (WGS) entry which is preliminary data.</text>
</comment>
<dbReference type="PANTHER" id="PTHR38730">
    <property type="entry name" value="SLL7028 PROTEIN"/>
    <property type="match status" value="1"/>
</dbReference>
<dbReference type="Pfam" id="PF09967">
    <property type="entry name" value="DUF2201"/>
    <property type="match status" value="1"/>
</dbReference>
<feature type="domain" description="Putative metallopeptidase" evidence="3">
    <location>
        <begin position="27"/>
        <end position="223"/>
    </location>
</feature>
<organism evidence="4 5">
    <name type="scientific">Senegalimassilia anaerobia</name>
    <dbReference type="NCBI Taxonomy" id="1473216"/>
    <lineage>
        <taxon>Bacteria</taxon>
        <taxon>Bacillati</taxon>
        <taxon>Actinomycetota</taxon>
        <taxon>Coriobacteriia</taxon>
        <taxon>Coriobacteriales</taxon>
        <taxon>Coriobacteriaceae</taxon>
        <taxon>Senegalimassilia</taxon>
    </lineage>
</organism>
<dbReference type="STRING" id="1034345.GCA_000236865_00517"/>
<feature type="compositionally biased region" description="Low complexity" evidence="1">
    <location>
        <begin position="195"/>
        <end position="206"/>
    </location>
</feature>
<dbReference type="RefSeq" id="WP_114620498.1">
    <property type="nucleotide sequence ID" value="NZ_PPTP01000003.1"/>
</dbReference>
<sequence length="513" mass="56981">MAYNASGRLAQQALELTRNKLLVSLRFMNAAFAHLKLLAQPGQTIATDGTYLRYSPADVARTFASSPEELARTYLHIMLHDVFLHPFPNPNMDAARWDAACDIAVEAVITQLALPATASPRAARQTAALAQLQAECPQLTAEALYRYFADKGMDDQQLAQLAAPFVADDHEPWHRMAAEEAARRQAQTGEKQENAADSPAPAAGEAGKNGTDMPMPDEARKAKPNHKAHHGLSLDDITEKEAPEQARGVQANRFADTVNLDRSRDQWKNAALEMGVQLDSYIKLWGVEGSNLSMNLRSVTRRRQDFTAFLRKFARMGEHVRVNDDEFDYVYYCYGLSRYGNLPLIEPLEYVEERRIRDFVIAIDTSASTKDGLVRRFLERTYSILSNETGFFTRMNVHLVQCDAAVTAVDCIHSLDELDDFLDNVQVKGLGGTDFRPVFAYVEDALERGEFQNLGGLLYFTDGQGTYPAHKPSFDTAFVFPDAETADASAPVPPWAMKAVLDETFTEQAGGLA</sequence>
<reference evidence="4 5" key="1">
    <citation type="journal article" date="2018" name="Elife">
        <title>Discovery and characterization of a prevalent human gut bacterial enzyme sufficient for the inactivation of a family of plant toxins.</title>
        <authorList>
            <person name="Koppel N."/>
            <person name="Bisanz J.E."/>
            <person name="Pandelia M.E."/>
            <person name="Turnbaugh P.J."/>
            <person name="Balskus E.P."/>
        </authorList>
    </citation>
    <scope>NUCLEOTIDE SEQUENCE [LARGE SCALE GENOMIC DNA]</scope>
    <source>
        <strain evidence="5">anaerobia AP69FAA</strain>
    </source>
</reference>
<dbReference type="PANTHER" id="PTHR38730:SF1">
    <property type="entry name" value="SLL7028 PROTEIN"/>
    <property type="match status" value="1"/>
</dbReference>
<gene>
    <name evidence="4" type="ORF">C1880_04840</name>
</gene>
<dbReference type="EMBL" id="PPTP01000003">
    <property type="protein sequence ID" value="RDB56204.1"/>
    <property type="molecule type" value="Genomic_DNA"/>
</dbReference>
<protein>
    <submittedName>
        <fullName evidence="4">Uncharacterized protein</fullName>
    </submittedName>
</protein>
<keyword evidence="5" id="KW-1185">Reference proteome</keyword>